<evidence type="ECO:0000259" key="1">
    <source>
        <dbReference type="PROSITE" id="PS50010"/>
    </source>
</evidence>
<evidence type="ECO:0000313" key="2">
    <source>
        <dbReference type="EMBL" id="KAK7493038.1"/>
    </source>
</evidence>
<dbReference type="InterPro" id="IPR035899">
    <property type="entry name" value="DBL_dom_sf"/>
</dbReference>
<feature type="domain" description="DH" evidence="1">
    <location>
        <begin position="81"/>
        <end position="111"/>
    </location>
</feature>
<feature type="non-terminal residue" evidence="2">
    <location>
        <position position="111"/>
    </location>
</feature>
<dbReference type="EMBL" id="JACVVK020000097">
    <property type="protein sequence ID" value="KAK7493038.1"/>
    <property type="molecule type" value="Genomic_DNA"/>
</dbReference>
<proteinExistence type="predicted"/>
<keyword evidence="3" id="KW-1185">Reference proteome</keyword>
<gene>
    <name evidence="2" type="ORF">BaRGS_00015768</name>
</gene>
<sequence length="111" mass="12611">MHHRRGKYHVTTPVTGENEAELKTLVGAAMMEERVSSYRVIVASTKQFLRLDSGGPIRSRSHENLLQHLQAVAEHSAQIDERLKIVTEMLESEQTYCESLRGLFDSYAEPL</sequence>
<evidence type="ECO:0000313" key="3">
    <source>
        <dbReference type="Proteomes" id="UP001519460"/>
    </source>
</evidence>
<accession>A0ABD0L1E8</accession>
<dbReference type="InterPro" id="IPR000219">
    <property type="entry name" value="DH_dom"/>
</dbReference>
<dbReference type="Proteomes" id="UP001519460">
    <property type="component" value="Unassembled WGS sequence"/>
</dbReference>
<dbReference type="SUPFAM" id="SSF48065">
    <property type="entry name" value="DBL homology domain (DH-domain)"/>
    <property type="match status" value="1"/>
</dbReference>
<organism evidence="2 3">
    <name type="scientific">Batillaria attramentaria</name>
    <dbReference type="NCBI Taxonomy" id="370345"/>
    <lineage>
        <taxon>Eukaryota</taxon>
        <taxon>Metazoa</taxon>
        <taxon>Spiralia</taxon>
        <taxon>Lophotrochozoa</taxon>
        <taxon>Mollusca</taxon>
        <taxon>Gastropoda</taxon>
        <taxon>Caenogastropoda</taxon>
        <taxon>Sorbeoconcha</taxon>
        <taxon>Cerithioidea</taxon>
        <taxon>Batillariidae</taxon>
        <taxon>Batillaria</taxon>
    </lineage>
</organism>
<dbReference type="AlphaFoldDB" id="A0ABD0L1E8"/>
<name>A0ABD0L1E8_9CAEN</name>
<reference evidence="2 3" key="1">
    <citation type="journal article" date="2023" name="Sci. Data">
        <title>Genome assembly of the Korean intertidal mud-creeper Batillaria attramentaria.</title>
        <authorList>
            <person name="Patra A.K."/>
            <person name="Ho P.T."/>
            <person name="Jun S."/>
            <person name="Lee S.J."/>
            <person name="Kim Y."/>
            <person name="Won Y.J."/>
        </authorList>
    </citation>
    <scope>NUCLEOTIDE SEQUENCE [LARGE SCALE GENOMIC DNA]</scope>
    <source>
        <strain evidence="2">Wonlab-2016</strain>
    </source>
</reference>
<dbReference type="PROSITE" id="PS50010">
    <property type="entry name" value="DH_2"/>
    <property type="match status" value="1"/>
</dbReference>
<protein>
    <recommendedName>
        <fullName evidence="1">DH domain-containing protein</fullName>
    </recommendedName>
</protein>
<comment type="caution">
    <text evidence="2">The sequence shown here is derived from an EMBL/GenBank/DDBJ whole genome shotgun (WGS) entry which is preliminary data.</text>
</comment>